<sequence>MSSAERVMALRVPDWPIRAHLIERKAGVLEQNESGRIECDDSTEPRTAPLALVANRLVVACDEAARMAGLHVGLRQREAQSRCPDLEIHPHDPEVDERRFAPILVALERLIPGIEPLRPGLCAMRARGPARYYGDERRAAGAILDLLSDLGLPESLIGIADGRFAAEQAALAGPGDPGIAAPLPGLRLVQPGDSPAFLEPLPVDRATDGDFAEVLRGLGIRTLGALAALPEEAVGQRFGAAGLSAHRRATGRGAAHGTEIRPRDPAREHVMELPFEPPVETSEQLAFACMALAERFIGGLTEIGLVGTALRIELTDDTGARYERVWLHPDRFTAADTVNRIRWQADALPRVAERGGSGIARVRLSPAHTDRIAAHEPGLWNTGADERVHHHLSRAQSRLGRTGVGTMELTGGRLLADRQRFVPWGTGRRAQRTRDAGPWPGAVPGPAPGVVFPDPMPVGVVDAEGRTDRIDDEDLLTAKPAQLRMGGAADAVPVRDWSLPWPVRERGWTGAPARFRLQLQLEDGDAWLVFHESGSWFAEGRYD</sequence>
<organism evidence="4 5">
    <name type="scientific">Leucobacter soli</name>
    <dbReference type="NCBI Taxonomy" id="2812850"/>
    <lineage>
        <taxon>Bacteria</taxon>
        <taxon>Bacillati</taxon>
        <taxon>Actinomycetota</taxon>
        <taxon>Actinomycetes</taxon>
        <taxon>Micrococcales</taxon>
        <taxon>Microbacteriaceae</taxon>
        <taxon>Leucobacter</taxon>
    </lineage>
</organism>
<gene>
    <name evidence="4" type="primary">dinB_1</name>
    <name evidence="4" type="ORF">LEUCIP111803_00470</name>
</gene>
<evidence type="ECO:0000256" key="2">
    <source>
        <dbReference type="SAM" id="MobiDB-lite"/>
    </source>
</evidence>
<dbReference type="AlphaFoldDB" id="A0A916JU75"/>
<dbReference type="GO" id="GO:0006281">
    <property type="term" value="P:DNA repair"/>
    <property type="evidence" value="ECO:0007669"/>
    <property type="project" value="InterPro"/>
</dbReference>
<dbReference type="GO" id="GO:0003887">
    <property type="term" value="F:DNA-directed DNA polymerase activity"/>
    <property type="evidence" value="ECO:0007669"/>
    <property type="project" value="UniProtKB-EC"/>
</dbReference>
<protein>
    <submittedName>
        <fullName evidence="4">DNA polymerase IV</fullName>
        <ecNumber evidence="4">2.7.7.7</ecNumber>
    </submittedName>
</protein>
<dbReference type="PANTHER" id="PTHR35369">
    <property type="entry name" value="BLR3025 PROTEIN-RELATED"/>
    <property type="match status" value="1"/>
</dbReference>
<dbReference type="EC" id="2.7.7.7" evidence="4"/>
<feature type="region of interest" description="Disordered" evidence="2">
    <location>
        <begin position="427"/>
        <end position="448"/>
    </location>
</feature>
<dbReference type="EMBL" id="CAJVAP010000004">
    <property type="protein sequence ID" value="CAG7601491.1"/>
    <property type="molecule type" value="Genomic_DNA"/>
</dbReference>
<dbReference type="InterPro" id="IPR001126">
    <property type="entry name" value="UmuC"/>
</dbReference>
<accession>A0A916JU75</accession>
<dbReference type="PANTHER" id="PTHR35369:SF2">
    <property type="entry name" value="BLR3025 PROTEIN"/>
    <property type="match status" value="1"/>
</dbReference>
<dbReference type="RefSeq" id="WP_218114118.1">
    <property type="nucleotide sequence ID" value="NZ_CAJVAP010000004.1"/>
</dbReference>
<keyword evidence="1" id="KW-0227">DNA damage</keyword>
<dbReference type="InterPro" id="IPR050356">
    <property type="entry name" value="SulA_CellDiv_inhibitor"/>
</dbReference>
<dbReference type="CDD" id="cd03468">
    <property type="entry name" value="PolY_like"/>
    <property type="match status" value="1"/>
</dbReference>
<reference evidence="4" key="1">
    <citation type="submission" date="2021-06" db="EMBL/GenBank/DDBJ databases">
        <authorList>
            <person name="Criscuolo A."/>
        </authorList>
    </citation>
    <scope>NUCLEOTIDE SEQUENCE</scope>
    <source>
        <strain evidence="4">CIP111803</strain>
    </source>
</reference>
<keyword evidence="4" id="KW-0808">Transferase</keyword>
<dbReference type="Pfam" id="PF00817">
    <property type="entry name" value="IMS"/>
    <property type="match status" value="1"/>
</dbReference>
<evidence type="ECO:0000259" key="3">
    <source>
        <dbReference type="Pfam" id="PF00817"/>
    </source>
</evidence>
<proteinExistence type="predicted"/>
<comment type="caution">
    <text evidence="4">The sequence shown here is derived from an EMBL/GenBank/DDBJ whole genome shotgun (WGS) entry which is preliminary data.</text>
</comment>
<evidence type="ECO:0000313" key="4">
    <source>
        <dbReference type="EMBL" id="CAG7601491.1"/>
    </source>
</evidence>
<evidence type="ECO:0000256" key="1">
    <source>
        <dbReference type="ARBA" id="ARBA00022763"/>
    </source>
</evidence>
<keyword evidence="4" id="KW-0548">Nucleotidyltransferase</keyword>
<keyword evidence="5" id="KW-1185">Reference proteome</keyword>
<dbReference type="Proteomes" id="UP000693892">
    <property type="component" value="Unassembled WGS sequence"/>
</dbReference>
<evidence type="ECO:0000313" key="5">
    <source>
        <dbReference type="Proteomes" id="UP000693892"/>
    </source>
</evidence>
<name>A0A916JU75_9MICO</name>
<feature type="domain" description="UmuC" evidence="3">
    <location>
        <begin position="46"/>
        <end position="167"/>
    </location>
</feature>